<gene>
    <name evidence="2" type="ORF">Cadr_000029200</name>
</gene>
<organism evidence="2 3">
    <name type="scientific">Camelus dromedarius</name>
    <name type="common">Dromedary</name>
    <name type="synonym">Arabian camel</name>
    <dbReference type="NCBI Taxonomy" id="9838"/>
    <lineage>
        <taxon>Eukaryota</taxon>
        <taxon>Metazoa</taxon>
        <taxon>Chordata</taxon>
        <taxon>Craniata</taxon>
        <taxon>Vertebrata</taxon>
        <taxon>Euteleostomi</taxon>
        <taxon>Mammalia</taxon>
        <taxon>Eutheria</taxon>
        <taxon>Laurasiatheria</taxon>
        <taxon>Artiodactyla</taxon>
        <taxon>Tylopoda</taxon>
        <taxon>Camelidae</taxon>
        <taxon>Camelus</taxon>
    </lineage>
</organism>
<reference evidence="2 3" key="1">
    <citation type="journal article" date="2019" name="Mol. Ecol. Resour.">
        <title>Improving Illumina assemblies with Hi-C and long reads: an example with the North African dromedary.</title>
        <authorList>
            <person name="Elbers J.P."/>
            <person name="Rogers M.F."/>
            <person name="Perelman P.L."/>
            <person name="Proskuryakova A.A."/>
            <person name="Serdyukova N.A."/>
            <person name="Johnson W.E."/>
            <person name="Horin P."/>
            <person name="Corander J."/>
            <person name="Murphy D."/>
            <person name="Burger P.A."/>
        </authorList>
    </citation>
    <scope>NUCLEOTIDE SEQUENCE [LARGE SCALE GENOMIC DNA]</scope>
    <source>
        <strain evidence="2">Drom800</strain>
        <tissue evidence="2">Blood</tissue>
    </source>
</reference>
<dbReference type="AlphaFoldDB" id="A0A5N4C681"/>
<protein>
    <submittedName>
        <fullName evidence="2">Uncharacterized protein</fullName>
    </submittedName>
</protein>
<dbReference type="EMBL" id="JWIN03000034">
    <property type="protein sequence ID" value="KAB1254439.1"/>
    <property type="molecule type" value="Genomic_DNA"/>
</dbReference>
<evidence type="ECO:0000256" key="1">
    <source>
        <dbReference type="SAM" id="MobiDB-lite"/>
    </source>
</evidence>
<evidence type="ECO:0000313" key="3">
    <source>
        <dbReference type="Proteomes" id="UP000299084"/>
    </source>
</evidence>
<keyword evidence="3" id="KW-1185">Reference proteome</keyword>
<feature type="compositionally biased region" description="Basic and acidic residues" evidence="1">
    <location>
        <begin position="19"/>
        <end position="48"/>
    </location>
</feature>
<feature type="region of interest" description="Disordered" evidence="1">
    <location>
        <begin position="1"/>
        <end position="48"/>
    </location>
</feature>
<feature type="compositionally biased region" description="Basic and acidic residues" evidence="1">
    <location>
        <begin position="1"/>
        <end position="10"/>
    </location>
</feature>
<dbReference type="Proteomes" id="UP000299084">
    <property type="component" value="Unassembled WGS sequence"/>
</dbReference>
<proteinExistence type="predicted"/>
<evidence type="ECO:0000313" key="2">
    <source>
        <dbReference type="EMBL" id="KAB1254439.1"/>
    </source>
</evidence>
<name>A0A5N4C681_CAMDR</name>
<comment type="caution">
    <text evidence="2">The sequence shown here is derived from an EMBL/GenBank/DDBJ whole genome shotgun (WGS) entry which is preliminary data.</text>
</comment>
<sequence length="48" mass="5599">MCRVLKKDSPRLAGMRPGSSEERVFQTRWSSRQDTEVLEGESRTDEEQ</sequence>
<accession>A0A5N4C681</accession>